<dbReference type="InterPro" id="IPR011009">
    <property type="entry name" value="Kinase-like_dom_sf"/>
</dbReference>
<dbReference type="Proteomes" id="UP000714380">
    <property type="component" value="Unassembled WGS sequence"/>
</dbReference>
<sequence>MDQRREDLAQWAAATIRQQANDDITPEVTMVSGDASFRRYFRLHYRNLSWIAVDAPADKEDNPRFVRIARAWRDHDVAVPKVIAHDFDQGFMLLEDFGDQLLWPALHADDISVRDVTALYEQAIDQLLHIQTLPPADLPAYDATLLDTEMALFSDWLCEKQLQHTLSDAEKQMLGSTFELLRKNALAQPVVAVHRDYHSRNLMLKADGSIGVIDFQDAVAGAATYDLVSLLRDCYVRWPASLVEELAAYYWEKARPLGIYLGDWQQFQQDFDFMGLQRHLKAAGIFARLNLRDGKSGYLNDIPNTCRYLLDVSAAYPQLSAFHQWLQEVFMPLLQRLPAAADGERDSSAE</sequence>
<feature type="domain" description="Aminoglycoside phosphotransferase" evidence="1">
    <location>
        <begin position="28"/>
        <end position="256"/>
    </location>
</feature>
<dbReference type="InterPro" id="IPR002575">
    <property type="entry name" value="Aminoglycoside_PTrfase"/>
</dbReference>
<name>A0ABS7ZR94_9GAMM</name>
<evidence type="ECO:0000313" key="3">
    <source>
        <dbReference type="Proteomes" id="UP000714380"/>
    </source>
</evidence>
<reference evidence="2 3" key="1">
    <citation type="submission" date="2020-12" db="EMBL/GenBank/DDBJ databases">
        <title>Novel Thalassolituus-related marine hydrocarbonoclastic bacteria mediated algae-derived hydrocarbons mineralization in twilight zone of the northern South China Sea.</title>
        <authorList>
            <person name="Dong C."/>
        </authorList>
    </citation>
    <scope>NUCLEOTIDE SEQUENCE [LARGE SCALE GENOMIC DNA]</scope>
    <source>
        <strain evidence="2 3">IMCC1826</strain>
    </source>
</reference>
<gene>
    <name evidence="2" type="ORF">I9W95_11525</name>
</gene>
<protein>
    <submittedName>
        <fullName evidence="2">Phosphotransferase</fullName>
    </submittedName>
</protein>
<dbReference type="Gene3D" id="3.30.200.20">
    <property type="entry name" value="Phosphorylase Kinase, domain 1"/>
    <property type="match status" value="1"/>
</dbReference>
<dbReference type="EMBL" id="JAEDAH010000058">
    <property type="protein sequence ID" value="MCA6064236.1"/>
    <property type="molecule type" value="Genomic_DNA"/>
</dbReference>
<proteinExistence type="predicted"/>
<keyword evidence="3" id="KW-1185">Reference proteome</keyword>
<dbReference type="Pfam" id="PF01636">
    <property type="entry name" value="APH"/>
    <property type="match status" value="1"/>
</dbReference>
<accession>A0ABS7ZR94</accession>
<dbReference type="InterPro" id="IPR051678">
    <property type="entry name" value="AGP_Transferase"/>
</dbReference>
<organism evidence="2 3">
    <name type="scientific">Thalassolituus marinus</name>
    <dbReference type="NCBI Taxonomy" id="671053"/>
    <lineage>
        <taxon>Bacteria</taxon>
        <taxon>Pseudomonadati</taxon>
        <taxon>Pseudomonadota</taxon>
        <taxon>Gammaproteobacteria</taxon>
        <taxon>Oceanospirillales</taxon>
        <taxon>Oceanospirillaceae</taxon>
        <taxon>Thalassolituus</taxon>
    </lineage>
</organism>
<evidence type="ECO:0000313" key="2">
    <source>
        <dbReference type="EMBL" id="MCA6064236.1"/>
    </source>
</evidence>
<dbReference type="SUPFAM" id="SSF56112">
    <property type="entry name" value="Protein kinase-like (PK-like)"/>
    <property type="match status" value="1"/>
</dbReference>
<evidence type="ECO:0000259" key="1">
    <source>
        <dbReference type="Pfam" id="PF01636"/>
    </source>
</evidence>
<dbReference type="RefSeq" id="WP_225675007.1">
    <property type="nucleotide sequence ID" value="NZ_JAEDAH010000058.1"/>
</dbReference>
<comment type="caution">
    <text evidence="2">The sequence shown here is derived from an EMBL/GenBank/DDBJ whole genome shotgun (WGS) entry which is preliminary data.</text>
</comment>
<dbReference type="Gene3D" id="3.90.1200.10">
    <property type="match status" value="1"/>
</dbReference>
<dbReference type="PANTHER" id="PTHR21310">
    <property type="entry name" value="AMINOGLYCOSIDE PHOSPHOTRANSFERASE-RELATED-RELATED"/>
    <property type="match status" value="1"/>
</dbReference>